<keyword evidence="3" id="KW-0804">Transcription</keyword>
<dbReference type="InterPro" id="IPR050679">
    <property type="entry name" value="Bact_HTH_transcr_reg"/>
</dbReference>
<dbReference type="InterPro" id="IPR028978">
    <property type="entry name" value="Chorismate_lyase_/UTRA_dom_sf"/>
</dbReference>
<dbReference type="Gene3D" id="3.40.1410.10">
    <property type="entry name" value="Chorismate lyase-like"/>
    <property type="match status" value="1"/>
</dbReference>
<evidence type="ECO:0000256" key="3">
    <source>
        <dbReference type="ARBA" id="ARBA00023163"/>
    </source>
</evidence>
<dbReference type="Proteomes" id="UP001276902">
    <property type="component" value="Unassembled WGS sequence"/>
</dbReference>
<dbReference type="SMART" id="SM00866">
    <property type="entry name" value="UTRA"/>
    <property type="match status" value="1"/>
</dbReference>
<dbReference type="EMBL" id="QJKH01000017">
    <property type="protein sequence ID" value="PXX75850.1"/>
    <property type="molecule type" value="Genomic_DNA"/>
</dbReference>
<organism evidence="6 7">
    <name type="scientific">Dielma fastidiosa</name>
    <dbReference type="NCBI Taxonomy" id="1034346"/>
    <lineage>
        <taxon>Bacteria</taxon>
        <taxon>Bacillati</taxon>
        <taxon>Bacillota</taxon>
        <taxon>Erysipelotrichia</taxon>
        <taxon>Erysipelotrichales</taxon>
        <taxon>Erysipelotrichaceae</taxon>
        <taxon>Dielma</taxon>
    </lineage>
</organism>
<dbReference type="AlphaFoldDB" id="A0A2V2FHV9"/>
<dbReference type="Gene3D" id="1.10.10.10">
    <property type="entry name" value="Winged helix-like DNA-binding domain superfamily/Winged helix DNA-binding domain"/>
    <property type="match status" value="1"/>
</dbReference>
<dbReference type="SUPFAM" id="SSF46785">
    <property type="entry name" value="Winged helix' DNA-binding domain"/>
    <property type="match status" value="1"/>
</dbReference>
<evidence type="ECO:0000313" key="7">
    <source>
        <dbReference type="Proteomes" id="UP000247612"/>
    </source>
</evidence>
<accession>A0A2V2FHV9</accession>
<sequence>MDKKSKIPLYMTVLEILKERIITGEYGLHTFMPTENELEKEFDVSKITIRKAIGMLENEGFVSKKSGSGTKVISNGLYNILTRSQPFSKTLTDEGYVFRRENTKVTRISLEPQDELYQYFGSECYKITRKYFLDGVPYIYYTHYLLGEMKLDEVSDDERFSIYMQMYKNHRMISHFTDEFYIDYPSTQILEELKLKEGPTLGRKRTTYGINGEVLEISYSQYNTRMHNYVINFDV</sequence>
<gene>
    <name evidence="6" type="ORF">DES51_11734</name>
    <name evidence="5" type="ORF">MQE39_17025</name>
</gene>
<keyword evidence="2" id="KW-0238">DNA-binding</keyword>
<dbReference type="InterPro" id="IPR011663">
    <property type="entry name" value="UTRA"/>
</dbReference>
<proteinExistence type="predicted"/>
<dbReference type="PROSITE" id="PS50949">
    <property type="entry name" value="HTH_GNTR"/>
    <property type="match status" value="1"/>
</dbReference>
<name>A0A2V2FHV9_9FIRM</name>
<dbReference type="RefSeq" id="WP_022937338.1">
    <property type="nucleotide sequence ID" value="NZ_BAABZA010000001.1"/>
</dbReference>
<evidence type="ECO:0000313" key="5">
    <source>
        <dbReference type="EMBL" id="MDY5169823.1"/>
    </source>
</evidence>
<dbReference type="Pfam" id="PF00392">
    <property type="entry name" value="GntR"/>
    <property type="match status" value="1"/>
</dbReference>
<keyword evidence="1" id="KW-0805">Transcription regulation</keyword>
<keyword evidence="7" id="KW-1185">Reference proteome</keyword>
<dbReference type="Proteomes" id="UP000247612">
    <property type="component" value="Unassembled WGS sequence"/>
</dbReference>
<dbReference type="STRING" id="1034346.GCA_000313565_01024"/>
<evidence type="ECO:0000256" key="1">
    <source>
        <dbReference type="ARBA" id="ARBA00023015"/>
    </source>
</evidence>
<feature type="domain" description="HTH gntR-type" evidence="4">
    <location>
        <begin position="7"/>
        <end position="75"/>
    </location>
</feature>
<protein>
    <submittedName>
        <fullName evidence="6">GntR family transcriptional regulator</fullName>
    </submittedName>
</protein>
<dbReference type="PANTHER" id="PTHR44846:SF1">
    <property type="entry name" value="MANNOSYL-D-GLYCERATE TRANSPORT_METABOLISM SYSTEM REPRESSOR MNGR-RELATED"/>
    <property type="match status" value="1"/>
</dbReference>
<dbReference type="EMBL" id="JALDAW010000023">
    <property type="protein sequence ID" value="MDY5169823.1"/>
    <property type="molecule type" value="Genomic_DNA"/>
</dbReference>
<dbReference type="SUPFAM" id="SSF64288">
    <property type="entry name" value="Chorismate lyase-like"/>
    <property type="match status" value="1"/>
</dbReference>
<reference evidence="5" key="2">
    <citation type="submission" date="2022-03" db="EMBL/GenBank/DDBJ databases">
        <title>First case of bacteraemia caused by Dielma fastidiosa in a patient hospitalised with diverticulitis.</title>
        <authorList>
            <person name="Forman-Ankjaer B."/>
            <person name="Hvid-Jensen F."/>
            <person name="Kobel C.M."/>
            <person name="Greve T."/>
        </authorList>
    </citation>
    <scope>NUCLEOTIDE SEQUENCE</scope>
    <source>
        <strain evidence="5">AUH_DF_2021</strain>
    </source>
</reference>
<comment type="caution">
    <text evidence="6">The sequence shown here is derived from an EMBL/GenBank/DDBJ whole genome shotgun (WGS) entry which is preliminary data.</text>
</comment>
<evidence type="ECO:0000313" key="6">
    <source>
        <dbReference type="EMBL" id="PXX75850.1"/>
    </source>
</evidence>
<evidence type="ECO:0000256" key="2">
    <source>
        <dbReference type="ARBA" id="ARBA00023125"/>
    </source>
</evidence>
<dbReference type="Pfam" id="PF07702">
    <property type="entry name" value="UTRA"/>
    <property type="match status" value="1"/>
</dbReference>
<dbReference type="GO" id="GO:0003700">
    <property type="term" value="F:DNA-binding transcription factor activity"/>
    <property type="evidence" value="ECO:0007669"/>
    <property type="project" value="InterPro"/>
</dbReference>
<dbReference type="OrthoDB" id="457376at2"/>
<dbReference type="GO" id="GO:0045892">
    <property type="term" value="P:negative regulation of DNA-templated transcription"/>
    <property type="evidence" value="ECO:0007669"/>
    <property type="project" value="TreeGrafter"/>
</dbReference>
<dbReference type="InterPro" id="IPR000524">
    <property type="entry name" value="Tscrpt_reg_HTH_GntR"/>
</dbReference>
<reference evidence="6 7" key="1">
    <citation type="submission" date="2018-05" db="EMBL/GenBank/DDBJ databases">
        <title>Genomic Encyclopedia of Type Strains, Phase IV (KMG-IV): sequencing the most valuable type-strain genomes for metagenomic binning, comparative biology and taxonomic classification.</title>
        <authorList>
            <person name="Goeker M."/>
        </authorList>
    </citation>
    <scope>NUCLEOTIDE SEQUENCE [LARGE SCALE GENOMIC DNA]</scope>
    <source>
        <strain evidence="6 7">JC118</strain>
    </source>
</reference>
<evidence type="ECO:0000259" key="4">
    <source>
        <dbReference type="PROSITE" id="PS50949"/>
    </source>
</evidence>
<dbReference type="PANTHER" id="PTHR44846">
    <property type="entry name" value="MANNOSYL-D-GLYCERATE TRANSPORT/METABOLISM SYSTEM REPRESSOR MNGR-RELATED"/>
    <property type="match status" value="1"/>
</dbReference>
<dbReference type="InterPro" id="IPR036390">
    <property type="entry name" value="WH_DNA-bd_sf"/>
</dbReference>
<dbReference type="GeneID" id="94440524"/>
<dbReference type="InterPro" id="IPR036388">
    <property type="entry name" value="WH-like_DNA-bd_sf"/>
</dbReference>
<dbReference type="GO" id="GO:0003677">
    <property type="term" value="F:DNA binding"/>
    <property type="evidence" value="ECO:0007669"/>
    <property type="project" value="UniProtKB-KW"/>
</dbReference>
<dbReference type="SMART" id="SM00345">
    <property type="entry name" value="HTH_GNTR"/>
    <property type="match status" value="1"/>
</dbReference>
<dbReference type="PRINTS" id="PR00035">
    <property type="entry name" value="HTHGNTR"/>
</dbReference>
<dbReference type="CDD" id="cd07377">
    <property type="entry name" value="WHTH_GntR"/>
    <property type="match status" value="1"/>
</dbReference>